<feature type="domain" description="Calcineurin-like phosphoesterase" evidence="1">
    <location>
        <begin position="21"/>
        <end position="224"/>
    </location>
</feature>
<dbReference type="AlphaFoldDB" id="A0A9K3CUH2"/>
<proteinExistence type="predicted"/>
<dbReference type="SUPFAM" id="SSF56300">
    <property type="entry name" value="Metallo-dependent phosphatases"/>
    <property type="match status" value="1"/>
</dbReference>
<evidence type="ECO:0000313" key="3">
    <source>
        <dbReference type="Proteomes" id="UP000265618"/>
    </source>
</evidence>
<dbReference type="Pfam" id="PF00149">
    <property type="entry name" value="Metallophos"/>
    <property type="match status" value="1"/>
</dbReference>
<name>A0A9K3CUH2_9EUKA</name>
<evidence type="ECO:0000313" key="2">
    <source>
        <dbReference type="EMBL" id="GIQ82866.1"/>
    </source>
</evidence>
<protein>
    <recommendedName>
        <fullName evidence="1">Calcineurin-like phosphoesterase domain-containing protein</fullName>
    </recommendedName>
</protein>
<dbReference type="GO" id="GO:0016787">
    <property type="term" value="F:hydrolase activity"/>
    <property type="evidence" value="ECO:0007669"/>
    <property type="project" value="InterPro"/>
</dbReference>
<dbReference type="EMBL" id="BDIP01000842">
    <property type="protein sequence ID" value="GIQ82866.1"/>
    <property type="molecule type" value="Genomic_DNA"/>
</dbReference>
<dbReference type="InterPro" id="IPR004843">
    <property type="entry name" value="Calcineurin-like_PHP"/>
</dbReference>
<accession>A0A9K3CUH2</accession>
<sequence length="256" mass="28360">MQETLQDEDQGGERKAPTGGAVISDIHMFAQRSSLPEHTRAIHRHAARSAFFVLNGDIFDFKWAQASLEITMESAVAWLTELCEAHAHCQFHYVLGNHDGVEGFAAKLATLEGAVPNFHWHSTHVVIGTALFVHGDLPLSRKRGSHSFKRQLKPDSDIKVKGRLASLGYQALVSVRVLPAVRVIWPNRRVSKRMGTRLSLHSEAHPAACDFGAITDVYFGHTHVAFSGIEHQSVRYHNTGAMIQTVKAAIFRVEGE</sequence>
<gene>
    <name evidence="2" type="ORF">KIPB_004085</name>
</gene>
<reference evidence="2 3" key="1">
    <citation type="journal article" date="2018" name="PLoS ONE">
        <title>The draft genome of Kipferlia bialata reveals reductive genome evolution in fornicate parasites.</title>
        <authorList>
            <person name="Tanifuji G."/>
            <person name="Takabayashi S."/>
            <person name="Kume K."/>
            <person name="Takagi M."/>
            <person name="Nakayama T."/>
            <person name="Kamikawa R."/>
            <person name="Inagaki Y."/>
            <person name="Hashimoto T."/>
        </authorList>
    </citation>
    <scope>NUCLEOTIDE SEQUENCE [LARGE SCALE GENOMIC DNA]</scope>
    <source>
        <strain evidence="2">NY0173</strain>
    </source>
</reference>
<keyword evidence="3" id="KW-1185">Reference proteome</keyword>
<evidence type="ECO:0000259" key="1">
    <source>
        <dbReference type="Pfam" id="PF00149"/>
    </source>
</evidence>
<dbReference type="Gene3D" id="3.60.21.10">
    <property type="match status" value="1"/>
</dbReference>
<comment type="caution">
    <text evidence="2">The sequence shown here is derived from an EMBL/GenBank/DDBJ whole genome shotgun (WGS) entry which is preliminary data.</text>
</comment>
<dbReference type="InterPro" id="IPR029052">
    <property type="entry name" value="Metallo-depent_PP-like"/>
</dbReference>
<organism evidence="2 3">
    <name type="scientific">Kipferlia bialata</name>
    <dbReference type="NCBI Taxonomy" id="797122"/>
    <lineage>
        <taxon>Eukaryota</taxon>
        <taxon>Metamonada</taxon>
        <taxon>Carpediemonas-like organisms</taxon>
        <taxon>Kipferlia</taxon>
    </lineage>
</organism>
<dbReference type="Proteomes" id="UP000265618">
    <property type="component" value="Unassembled WGS sequence"/>
</dbReference>